<dbReference type="OrthoDB" id="9887149at2"/>
<dbReference type="PATRIC" id="fig|1263870.3.peg.6827"/>
<feature type="region of interest" description="Disordered" evidence="1">
    <location>
        <begin position="113"/>
        <end position="132"/>
    </location>
</feature>
<reference evidence="2 3" key="1">
    <citation type="journal article" date="2013" name="Mar. Genomics">
        <title>Expression of sulfatases in Rhodopirellula baltica and the diversity of sulfatases in the genus Rhodopirellula.</title>
        <authorList>
            <person name="Wegner C.E."/>
            <person name="Richter-Heitmann T."/>
            <person name="Klindworth A."/>
            <person name="Klockow C."/>
            <person name="Richter M."/>
            <person name="Achstetter T."/>
            <person name="Glockner F.O."/>
            <person name="Harder J."/>
        </authorList>
    </citation>
    <scope>NUCLEOTIDE SEQUENCE [LARGE SCALE GENOMIC DNA]</scope>
    <source>
        <strain evidence="2 3">SM41</strain>
    </source>
</reference>
<evidence type="ECO:0000313" key="2">
    <source>
        <dbReference type="EMBL" id="EMI52100.1"/>
    </source>
</evidence>
<protein>
    <submittedName>
        <fullName evidence="2">Secreted protein</fullName>
    </submittedName>
</protein>
<dbReference type="RefSeq" id="WP_008688421.1">
    <property type="nucleotide sequence ID" value="NZ_ANOH01000448.1"/>
</dbReference>
<evidence type="ECO:0000256" key="1">
    <source>
        <dbReference type="SAM" id="MobiDB-lite"/>
    </source>
</evidence>
<dbReference type="EMBL" id="ANOH01000448">
    <property type="protein sequence ID" value="EMI52100.1"/>
    <property type="molecule type" value="Genomic_DNA"/>
</dbReference>
<gene>
    <name evidence="2" type="ORF">RSSM_06444</name>
</gene>
<keyword evidence="3" id="KW-1185">Reference proteome</keyword>
<organism evidence="2 3">
    <name type="scientific">Rhodopirellula sallentina SM41</name>
    <dbReference type="NCBI Taxonomy" id="1263870"/>
    <lineage>
        <taxon>Bacteria</taxon>
        <taxon>Pseudomonadati</taxon>
        <taxon>Planctomycetota</taxon>
        <taxon>Planctomycetia</taxon>
        <taxon>Pirellulales</taxon>
        <taxon>Pirellulaceae</taxon>
        <taxon>Rhodopirellula</taxon>
    </lineage>
</organism>
<comment type="caution">
    <text evidence="2">The sequence shown here is derived from an EMBL/GenBank/DDBJ whole genome shotgun (WGS) entry which is preliminary data.</text>
</comment>
<accession>M5TSG5</accession>
<dbReference type="Proteomes" id="UP000011885">
    <property type="component" value="Unassembled WGS sequence"/>
</dbReference>
<dbReference type="AlphaFoldDB" id="M5TSG5"/>
<sequence>MFSRQFNLLSFVILSVTLLGMLPGCGGGSGDGGNGSGAKSEGFELDWGNGSVKIGEDGSVDVKAPGVDVQRKAGESVRVRTENVNVDVDHQDGVQVKTPNTEVDASMQRGVKVDSPGVNVDTKWSSDDAAGR</sequence>
<evidence type="ECO:0000313" key="3">
    <source>
        <dbReference type="Proteomes" id="UP000011885"/>
    </source>
</evidence>
<name>M5TSG5_9BACT</name>
<proteinExistence type="predicted"/>